<dbReference type="Proteomes" id="UP000241890">
    <property type="component" value="Unassembled WGS sequence"/>
</dbReference>
<accession>A0A2R5H2F7</accession>
<dbReference type="AlphaFoldDB" id="A0A2R5H2F7"/>
<name>A0A2R5H2F7_9STRA</name>
<protein>
    <submittedName>
        <fullName evidence="1">Uncharacterized protein</fullName>
    </submittedName>
</protein>
<gene>
    <name evidence="1" type="ORF">FCC1311_112442</name>
</gene>
<sequence>MTRATLILRSAKAQTSTCSTSANIVSWQDSAFPGCGLMAFDMGGCCGNVLSTSSDAVCSSTTFETAYCENTFIDGGCTDFTPNASDTLTSEINVTYAETGGTGWLHALPSSTIFVHRHGPYQDRIC</sequence>
<evidence type="ECO:0000313" key="2">
    <source>
        <dbReference type="Proteomes" id="UP000241890"/>
    </source>
</evidence>
<dbReference type="EMBL" id="BEYU01000256">
    <property type="protein sequence ID" value="GBG35021.1"/>
    <property type="molecule type" value="Genomic_DNA"/>
</dbReference>
<dbReference type="InParanoid" id="A0A2R5H2F7"/>
<proteinExistence type="predicted"/>
<organism evidence="1 2">
    <name type="scientific">Hondaea fermentalgiana</name>
    <dbReference type="NCBI Taxonomy" id="2315210"/>
    <lineage>
        <taxon>Eukaryota</taxon>
        <taxon>Sar</taxon>
        <taxon>Stramenopiles</taxon>
        <taxon>Bigyra</taxon>
        <taxon>Labyrinthulomycetes</taxon>
        <taxon>Thraustochytrida</taxon>
        <taxon>Thraustochytriidae</taxon>
        <taxon>Hondaea</taxon>
    </lineage>
</organism>
<evidence type="ECO:0000313" key="1">
    <source>
        <dbReference type="EMBL" id="GBG35021.1"/>
    </source>
</evidence>
<comment type="caution">
    <text evidence="1">The sequence shown here is derived from an EMBL/GenBank/DDBJ whole genome shotgun (WGS) entry which is preliminary data.</text>
</comment>
<keyword evidence="2" id="KW-1185">Reference proteome</keyword>
<reference evidence="1 2" key="1">
    <citation type="submission" date="2017-12" db="EMBL/GenBank/DDBJ databases">
        <title>Sequencing, de novo assembly and annotation of complete genome of a new Thraustochytrid species, strain FCC1311.</title>
        <authorList>
            <person name="Sedici K."/>
            <person name="Godart F."/>
            <person name="Aiese Cigliano R."/>
            <person name="Sanseverino W."/>
            <person name="Barakat M."/>
            <person name="Ortet P."/>
            <person name="Marechal E."/>
            <person name="Cagnac O."/>
            <person name="Amato A."/>
        </authorList>
    </citation>
    <scope>NUCLEOTIDE SEQUENCE [LARGE SCALE GENOMIC DNA]</scope>
</reference>